<proteinExistence type="predicted"/>
<accession>A0ABU6QLM8</accession>
<dbReference type="Proteomes" id="UP001341840">
    <property type="component" value="Unassembled WGS sequence"/>
</dbReference>
<evidence type="ECO:0000256" key="1">
    <source>
        <dbReference type="SAM" id="MobiDB-lite"/>
    </source>
</evidence>
<organism evidence="2 3">
    <name type="scientific">Stylosanthes scabra</name>
    <dbReference type="NCBI Taxonomy" id="79078"/>
    <lineage>
        <taxon>Eukaryota</taxon>
        <taxon>Viridiplantae</taxon>
        <taxon>Streptophyta</taxon>
        <taxon>Embryophyta</taxon>
        <taxon>Tracheophyta</taxon>
        <taxon>Spermatophyta</taxon>
        <taxon>Magnoliopsida</taxon>
        <taxon>eudicotyledons</taxon>
        <taxon>Gunneridae</taxon>
        <taxon>Pentapetalae</taxon>
        <taxon>rosids</taxon>
        <taxon>fabids</taxon>
        <taxon>Fabales</taxon>
        <taxon>Fabaceae</taxon>
        <taxon>Papilionoideae</taxon>
        <taxon>50 kb inversion clade</taxon>
        <taxon>dalbergioids sensu lato</taxon>
        <taxon>Dalbergieae</taxon>
        <taxon>Pterocarpus clade</taxon>
        <taxon>Stylosanthes</taxon>
    </lineage>
</organism>
<sequence>MTLVELQNTILQKLGVAGSKRVSKLFNKALFAVVSEHVKYGSFVVQSDADLEVIFYCWRDFSEVRMTELYAKLEDIIASSGGSNPNPTSVHIGDSSSSAPVALVVPVIPPSVAFSSFAADLHREDDDVCDLGDNRTFGELVTIVAKSPHNPLRGVQINEPEGIEEALCDDREDEEPKFVGGDINDNHQSIPTERGGPLSSGPHQYSAHFSAMDLEAMEPT</sequence>
<name>A0ABU6QLM8_9FABA</name>
<keyword evidence="3" id="KW-1185">Reference proteome</keyword>
<gene>
    <name evidence="2" type="ORF">PIB30_061739</name>
</gene>
<dbReference type="EMBL" id="JASCZI010000564">
    <property type="protein sequence ID" value="MED6112437.1"/>
    <property type="molecule type" value="Genomic_DNA"/>
</dbReference>
<protein>
    <submittedName>
        <fullName evidence="2">Uncharacterized protein</fullName>
    </submittedName>
</protein>
<evidence type="ECO:0000313" key="2">
    <source>
        <dbReference type="EMBL" id="MED6112437.1"/>
    </source>
</evidence>
<feature type="region of interest" description="Disordered" evidence="1">
    <location>
        <begin position="174"/>
        <end position="206"/>
    </location>
</feature>
<evidence type="ECO:0000313" key="3">
    <source>
        <dbReference type="Proteomes" id="UP001341840"/>
    </source>
</evidence>
<comment type="caution">
    <text evidence="2">The sequence shown here is derived from an EMBL/GenBank/DDBJ whole genome shotgun (WGS) entry which is preliminary data.</text>
</comment>
<reference evidence="2 3" key="1">
    <citation type="journal article" date="2023" name="Plants (Basel)">
        <title>Bridging the Gap: Combining Genomics and Transcriptomics Approaches to Understand Stylosanthes scabra, an Orphan Legume from the Brazilian Caatinga.</title>
        <authorList>
            <person name="Ferreira-Neto J.R.C."/>
            <person name="da Silva M.D."/>
            <person name="Binneck E."/>
            <person name="de Melo N.F."/>
            <person name="da Silva R.H."/>
            <person name="de Melo A.L.T.M."/>
            <person name="Pandolfi V."/>
            <person name="Bustamante F.O."/>
            <person name="Brasileiro-Vidal A.C."/>
            <person name="Benko-Iseppon A.M."/>
        </authorList>
    </citation>
    <scope>NUCLEOTIDE SEQUENCE [LARGE SCALE GENOMIC DNA]</scope>
    <source>
        <tissue evidence="2">Leaves</tissue>
    </source>
</reference>